<accession>K4AHB8</accession>
<evidence type="ECO:0000313" key="3">
    <source>
        <dbReference type="Proteomes" id="UP000004995"/>
    </source>
</evidence>
<dbReference type="EMBL" id="AGNK02006112">
    <property type="status" value="NOT_ANNOTATED_CDS"/>
    <property type="molecule type" value="Genomic_DNA"/>
</dbReference>
<name>K4AHB8_SETIT</name>
<reference evidence="2" key="2">
    <citation type="submission" date="2018-08" db="UniProtKB">
        <authorList>
            <consortium name="EnsemblPlants"/>
        </authorList>
    </citation>
    <scope>IDENTIFICATION</scope>
    <source>
        <strain evidence="2">Yugu1</strain>
    </source>
</reference>
<protein>
    <recommendedName>
        <fullName evidence="4">Secreted protein</fullName>
    </recommendedName>
</protein>
<feature type="signal peptide" evidence="1">
    <location>
        <begin position="1"/>
        <end position="26"/>
    </location>
</feature>
<dbReference type="InParanoid" id="K4AHB8"/>
<dbReference type="AlphaFoldDB" id="K4AHB8"/>
<dbReference type="Gramene" id="KQK92362">
    <property type="protein sequence ID" value="KQK92362"/>
    <property type="gene ID" value="SETIT_038275mg"/>
</dbReference>
<feature type="chain" id="PRO_5010128923" description="Secreted protein" evidence="1">
    <location>
        <begin position="27"/>
        <end position="86"/>
    </location>
</feature>
<evidence type="ECO:0008006" key="4">
    <source>
        <dbReference type="Google" id="ProtNLM"/>
    </source>
</evidence>
<dbReference type="HOGENOM" id="CLU_2502228_0_0_1"/>
<evidence type="ECO:0000313" key="2">
    <source>
        <dbReference type="EnsemblPlants" id="KQK92362"/>
    </source>
</evidence>
<dbReference type="EnsemblPlants" id="KQK92362">
    <property type="protein sequence ID" value="KQK92362"/>
    <property type="gene ID" value="SETIT_038275mg"/>
</dbReference>
<sequence length="86" mass="9468">MGPMTCVRRVAASKLFLVCCVKLCSFDSWSCRCTISLSTSRTGGVGAQTTTHKSWHSVQLIHKPDVSRSAPEDIRCFLAAFLFVTQ</sequence>
<reference evidence="3" key="1">
    <citation type="journal article" date="2012" name="Nat. Biotechnol.">
        <title>Reference genome sequence of the model plant Setaria.</title>
        <authorList>
            <person name="Bennetzen J.L."/>
            <person name="Schmutz J."/>
            <person name="Wang H."/>
            <person name="Percifield R."/>
            <person name="Hawkins J."/>
            <person name="Pontaroli A.C."/>
            <person name="Estep M."/>
            <person name="Feng L."/>
            <person name="Vaughn J.N."/>
            <person name="Grimwood J."/>
            <person name="Jenkins J."/>
            <person name="Barry K."/>
            <person name="Lindquist E."/>
            <person name="Hellsten U."/>
            <person name="Deshpande S."/>
            <person name="Wang X."/>
            <person name="Wu X."/>
            <person name="Mitros T."/>
            <person name="Triplett J."/>
            <person name="Yang X."/>
            <person name="Ye C.Y."/>
            <person name="Mauro-Herrera M."/>
            <person name="Wang L."/>
            <person name="Li P."/>
            <person name="Sharma M."/>
            <person name="Sharma R."/>
            <person name="Ronald P.C."/>
            <person name="Panaud O."/>
            <person name="Kellogg E.A."/>
            <person name="Brutnell T.P."/>
            <person name="Doust A.N."/>
            <person name="Tuskan G.A."/>
            <person name="Rokhsar D."/>
            <person name="Devos K.M."/>
        </authorList>
    </citation>
    <scope>NUCLEOTIDE SEQUENCE [LARGE SCALE GENOMIC DNA]</scope>
    <source>
        <strain evidence="3">cv. Yugu1</strain>
    </source>
</reference>
<keyword evidence="3" id="KW-1185">Reference proteome</keyword>
<evidence type="ECO:0000256" key="1">
    <source>
        <dbReference type="SAM" id="SignalP"/>
    </source>
</evidence>
<organism evidence="2 3">
    <name type="scientific">Setaria italica</name>
    <name type="common">Foxtail millet</name>
    <name type="synonym">Panicum italicum</name>
    <dbReference type="NCBI Taxonomy" id="4555"/>
    <lineage>
        <taxon>Eukaryota</taxon>
        <taxon>Viridiplantae</taxon>
        <taxon>Streptophyta</taxon>
        <taxon>Embryophyta</taxon>
        <taxon>Tracheophyta</taxon>
        <taxon>Spermatophyta</taxon>
        <taxon>Magnoliopsida</taxon>
        <taxon>Liliopsida</taxon>
        <taxon>Poales</taxon>
        <taxon>Poaceae</taxon>
        <taxon>PACMAD clade</taxon>
        <taxon>Panicoideae</taxon>
        <taxon>Panicodae</taxon>
        <taxon>Paniceae</taxon>
        <taxon>Cenchrinae</taxon>
        <taxon>Setaria</taxon>
    </lineage>
</organism>
<proteinExistence type="predicted"/>
<dbReference type="Proteomes" id="UP000004995">
    <property type="component" value="Unassembled WGS sequence"/>
</dbReference>
<keyword evidence="1" id="KW-0732">Signal</keyword>